<organism evidence="1 2">
    <name type="scientific">Paramecium pentaurelia</name>
    <dbReference type="NCBI Taxonomy" id="43138"/>
    <lineage>
        <taxon>Eukaryota</taxon>
        <taxon>Sar</taxon>
        <taxon>Alveolata</taxon>
        <taxon>Ciliophora</taxon>
        <taxon>Intramacronucleata</taxon>
        <taxon>Oligohymenophorea</taxon>
        <taxon>Peniculida</taxon>
        <taxon>Parameciidae</taxon>
        <taxon>Paramecium</taxon>
    </lineage>
</organism>
<name>A0A8S1UAQ6_9CILI</name>
<evidence type="ECO:0000313" key="2">
    <source>
        <dbReference type="Proteomes" id="UP000689195"/>
    </source>
</evidence>
<reference evidence="1" key="1">
    <citation type="submission" date="2021-01" db="EMBL/GenBank/DDBJ databases">
        <authorList>
            <consortium name="Genoscope - CEA"/>
            <person name="William W."/>
        </authorList>
    </citation>
    <scope>NUCLEOTIDE SEQUENCE</scope>
</reference>
<accession>A0A8S1UAQ6</accession>
<sequence>MWKQFKNVILDQRVAYKYKEIQNAKQFISNSIEFNSNIKYDINIISKFSYIQARATQSKYPILIIGKTCPIKNSFNLFEYTTIYPQLLGLHHNKQHNEIIVAKQSLLEKGININQLNDEPQQISGIYVVGLERNWEIQAQVICDLLSTENGIINDKFHKVDQHIPLKYFYNIGDKNMENQQLAIESTYKLIYDQDVKMSRVISDFDILIDFAKSINDIILYINEDSNFIVNDKKIQKI</sequence>
<dbReference type="Proteomes" id="UP000689195">
    <property type="component" value="Unassembled WGS sequence"/>
</dbReference>
<evidence type="ECO:0000313" key="1">
    <source>
        <dbReference type="EMBL" id="CAD8161930.1"/>
    </source>
</evidence>
<protein>
    <submittedName>
        <fullName evidence="1">Uncharacterized protein</fullName>
    </submittedName>
</protein>
<gene>
    <name evidence="1" type="ORF">PPENT_87.1.T0370100</name>
</gene>
<dbReference type="AlphaFoldDB" id="A0A8S1UAQ6"/>
<comment type="caution">
    <text evidence="1">The sequence shown here is derived from an EMBL/GenBank/DDBJ whole genome shotgun (WGS) entry which is preliminary data.</text>
</comment>
<dbReference type="EMBL" id="CAJJDO010000037">
    <property type="protein sequence ID" value="CAD8161930.1"/>
    <property type="molecule type" value="Genomic_DNA"/>
</dbReference>
<keyword evidence="2" id="KW-1185">Reference proteome</keyword>
<proteinExistence type="predicted"/>